<dbReference type="PANTHER" id="PTHR33018">
    <property type="entry name" value="OS10G0338966 PROTEIN-RELATED"/>
    <property type="match status" value="1"/>
</dbReference>
<dbReference type="PANTHER" id="PTHR33018:SF37">
    <property type="entry name" value="TRANSPOSASE TNP1_EN_SPM-LIKE DOMAIN-CONTAINING PROTEIN"/>
    <property type="match status" value="1"/>
</dbReference>
<evidence type="ECO:0000313" key="7">
    <source>
        <dbReference type="Proteomes" id="UP000245207"/>
    </source>
</evidence>
<evidence type="ECO:0000259" key="5">
    <source>
        <dbReference type="PROSITE" id="PS50600"/>
    </source>
</evidence>
<dbReference type="InterPro" id="IPR003653">
    <property type="entry name" value="Peptidase_C48_C"/>
</dbReference>
<keyword evidence="2 6" id="KW-0645">Protease</keyword>
<dbReference type="Pfam" id="PF26133">
    <property type="entry name" value="DUF8039"/>
    <property type="match status" value="1"/>
</dbReference>
<evidence type="ECO:0000256" key="3">
    <source>
        <dbReference type="ARBA" id="ARBA00022801"/>
    </source>
</evidence>
<evidence type="ECO:0000256" key="2">
    <source>
        <dbReference type="ARBA" id="ARBA00022670"/>
    </source>
</evidence>
<dbReference type="Pfam" id="PF02902">
    <property type="entry name" value="Peptidase_C48"/>
    <property type="match status" value="1"/>
</dbReference>
<comment type="caution">
    <text evidence="6">The sequence shown here is derived from an EMBL/GenBank/DDBJ whole genome shotgun (WGS) entry which is preliminary data.</text>
</comment>
<proteinExistence type="inferred from homology"/>
<gene>
    <name evidence="6" type="ORF">CTI12_AA134430</name>
</gene>
<protein>
    <submittedName>
        <fullName evidence="6">Ulp1 protease family, C-terminal catalytic domain-containing protein</fullName>
    </submittedName>
</protein>
<evidence type="ECO:0000256" key="1">
    <source>
        <dbReference type="ARBA" id="ARBA00005234"/>
    </source>
</evidence>
<evidence type="ECO:0000313" key="6">
    <source>
        <dbReference type="EMBL" id="PWA87140.1"/>
    </source>
</evidence>
<dbReference type="PROSITE" id="PS50600">
    <property type="entry name" value="ULP_PROTEASE"/>
    <property type="match status" value="1"/>
</dbReference>
<dbReference type="AlphaFoldDB" id="A0A2U1PN34"/>
<keyword evidence="4" id="KW-0175">Coiled coil</keyword>
<reference evidence="6 7" key="1">
    <citation type="journal article" date="2018" name="Mol. Plant">
        <title>The genome of Artemisia annua provides insight into the evolution of Asteraceae family and artemisinin biosynthesis.</title>
        <authorList>
            <person name="Shen Q."/>
            <person name="Zhang L."/>
            <person name="Liao Z."/>
            <person name="Wang S."/>
            <person name="Yan T."/>
            <person name="Shi P."/>
            <person name="Liu M."/>
            <person name="Fu X."/>
            <person name="Pan Q."/>
            <person name="Wang Y."/>
            <person name="Lv Z."/>
            <person name="Lu X."/>
            <person name="Zhang F."/>
            <person name="Jiang W."/>
            <person name="Ma Y."/>
            <person name="Chen M."/>
            <person name="Hao X."/>
            <person name="Li L."/>
            <person name="Tang Y."/>
            <person name="Lv G."/>
            <person name="Zhou Y."/>
            <person name="Sun X."/>
            <person name="Brodelius P.E."/>
            <person name="Rose J.K.C."/>
            <person name="Tang K."/>
        </authorList>
    </citation>
    <scope>NUCLEOTIDE SEQUENCE [LARGE SCALE GENOMIC DNA]</scope>
    <source>
        <strain evidence="7">cv. Huhao1</strain>
        <tissue evidence="6">Leaf</tissue>
    </source>
</reference>
<keyword evidence="7" id="KW-1185">Reference proteome</keyword>
<dbReference type="Proteomes" id="UP000245207">
    <property type="component" value="Unassembled WGS sequence"/>
</dbReference>
<dbReference type="Gene3D" id="3.40.395.10">
    <property type="entry name" value="Adenoviral Proteinase, Chain A"/>
    <property type="match status" value="1"/>
</dbReference>
<dbReference type="EMBL" id="PKPP01000943">
    <property type="protein sequence ID" value="PWA87140.1"/>
    <property type="molecule type" value="Genomic_DNA"/>
</dbReference>
<dbReference type="OrthoDB" id="1429853at2759"/>
<dbReference type="GO" id="GO:0008234">
    <property type="term" value="F:cysteine-type peptidase activity"/>
    <property type="evidence" value="ECO:0007669"/>
    <property type="project" value="InterPro"/>
</dbReference>
<feature type="domain" description="Ubiquitin-like protease family profile" evidence="5">
    <location>
        <begin position="254"/>
        <end position="391"/>
    </location>
</feature>
<comment type="similarity">
    <text evidence="1">Belongs to the peptidase C48 family.</text>
</comment>
<organism evidence="6 7">
    <name type="scientific">Artemisia annua</name>
    <name type="common">Sweet wormwood</name>
    <dbReference type="NCBI Taxonomy" id="35608"/>
    <lineage>
        <taxon>Eukaryota</taxon>
        <taxon>Viridiplantae</taxon>
        <taxon>Streptophyta</taxon>
        <taxon>Embryophyta</taxon>
        <taxon>Tracheophyta</taxon>
        <taxon>Spermatophyta</taxon>
        <taxon>Magnoliopsida</taxon>
        <taxon>eudicotyledons</taxon>
        <taxon>Gunneridae</taxon>
        <taxon>Pentapetalae</taxon>
        <taxon>asterids</taxon>
        <taxon>campanulids</taxon>
        <taxon>Asterales</taxon>
        <taxon>Asteraceae</taxon>
        <taxon>Asteroideae</taxon>
        <taxon>Anthemideae</taxon>
        <taxon>Artemisiinae</taxon>
        <taxon>Artemisia</taxon>
    </lineage>
</organism>
<accession>A0A2U1PN34</accession>
<dbReference type="GO" id="GO:0006508">
    <property type="term" value="P:proteolysis"/>
    <property type="evidence" value="ECO:0007669"/>
    <property type="project" value="UniProtKB-KW"/>
</dbReference>
<dbReference type="SUPFAM" id="SSF54001">
    <property type="entry name" value="Cysteine proteinases"/>
    <property type="match status" value="1"/>
</dbReference>
<sequence>MSPGYVQKKKRKREIDESLQAQKEEVIEIVKKFEVEIKGTYDKKIAENEKQIAELKSKLESRQSSCGSTTVANHESSTGFSNRLDEITESAKCYLFSPYNKDKTPIAWGVVYPTGDGIIHGVPIIPTYMKVTVDKVLPAYKSVKLPEITPTSKNRDQQMKTTMPTASVHALQIDLVAENTSMPISQQKKGIAECPKSPAQKVVAEEAKDVLEKRLIDVGDTIGARGLLLNASSLCYVVDVPAGMFVGQEESFSITVDVDDILEMWMNGWLDAIIITYFNWGLYKLMQSSSSRCGLLNPYLIQRSECLSNASGVKDYLTRAFSSTYDIFLEPFVEKGNHWVLFVVCPKQRMCYILDSYQNKNKKRTERSYSCNQQAEKWECGYYVLKWMHEFVTIHQDHFPNSIPWHDNPPFSMNQIEDTVEKWHQLCPI</sequence>
<dbReference type="InterPro" id="IPR058352">
    <property type="entry name" value="DUF8039"/>
</dbReference>
<evidence type="ECO:0000256" key="4">
    <source>
        <dbReference type="SAM" id="Coils"/>
    </source>
</evidence>
<dbReference type="InterPro" id="IPR038765">
    <property type="entry name" value="Papain-like_cys_pep_sf"/>
</dbReference>
<feature type="coiled-coil region" evidence="4">
    <location>
        <begin position="5"/>
        <end position="65"/>
    </location>
</feature>
<keyword evidence="3" id="KW-0378">Hydrolase</keyword>
<name>A0A2U1PN34_ARTAN</name>